<evidence type="ECO:0000256" key="3">
    <source>
        <dbReference type="ARBA" id="ARBA00022679"/>
    </source>
</evidence>
<dbReference type="GO" id="GO:0004715">
    <property type="term" value="F:non-membrane spanning protein tyrosine kinase activity"/>
    <property type="evidence" value="ECO:0007669"/>
    <property type="project" value="UniProtKB-EC"/>
</dbReference>
<dbReference type="GO" id="GO:0005737">
    <property type="term" value="C:cytoplasm"/>
    <property type="evidence" value="ECO:0007669"/>
    <property type="project" value="TreeGrafter"/>
</dbReference>
<keyword evidence="7 13" id="KW-0067">ATP-binding</keyword>
<dbReference type="EC" id="2.7.10.2" evidence="2"/>
<feature type="active site" description="Proton acceptor" evidence="12">
    <location>
        <position position="415"/>
    </location>
</feature>
<evidence type="ECO:0000256" key="8">
    <source>
        <dbReference type="ARBA" id="ARBA00022842"/>
    </source>
</evidence>
<evidence type="ECO:0000256" key="13">
    <source>
        <dbReference type="PIRSR" id="PIRSR037281-2"/>
    </source>
</evidence>
<keyword evidence="8 14" id="KW-0460">Magnesium</keyword>
<dbReference type="PROSITE" id="PS00107">
    <property type="entry name" value="PROTEIN_KINASE_ATP"/>
    <property type="match status" value="1"/>
</dbReference>
<feature type="region of interest" description="Disordered" evidence="16">
    <location>
        <begin position="1"/>
        <end position="67"/>
    </location>
</feature>
<dbReference type="PIRSF" id="PIRSF037281">
    <property type="entry name" value="Wee1-like_protein_kinase"/>
    <property type="match status" value="1"/>
</dbReference>
<feature type="binding site" evidence="14">
    <location>
        <position position="420"/>
    </location>
    <ligand>
        <name>Mg(2+)</name>
        <dbReference type="ChEBI" id="CHEBI:18420"/>
        <label>1</label>
    </ligand>
</feature>
<dbReference type="GO" id="GO:0005634">
    <property type="term" value="C:nucleus"/>
    <property type="evidence" value="ECO:0007669"/>
    <property type="project" value="UniProtKB-SubCell"/>
</dbReference>
<keyword evidence="9" id="KW-0829">Tyrosine-protein kinase</keyword>
<dbReference type="InterPro" id="IPR011009">
    <property type="entry name" value="Kinase-like_dom_sf"/>
</dbReference>
<keyword evidence="5 13" id="KW-0547">Nucleotide-binding</keyword>
<feature type="binding site" evidence="14">
    <location>
        <position position="462"/>
    </location>
    <ligand>
        <name>Mg(2+)</name>
        <dbReference type="ChEBI" id="CHEBI:18420"/>
        <label>1</label>
    </ligand>
</feature>
<feature type="compositionally biased region" description="Basic residues" evidence="16">
    <location>
        <begin position="49"/>
        <end position="62"/>
    </location>
</feature>
<dbReference type="InterPro" id="IPR008271">
    <property type="entry name" value="Ser/Thr_kinase_AS"/>
</dbReference>
<dbReference type="InterPro" id="IPR000719">
    <property type="entry name" value="Prot_kinase_dom"/>
</dbReference>
<feature type="non-terminal residue" evidence="18">
    <location>
        <position position="549"/>
    </location>
</feature>
<dbReference type="PROSITE" id="PS50011">
    <property type="entry name" value="PROTEIN_KINASE_DOM"/>
    <property type="match status" value="1"/>
</dbReference>
<gene>
    <name evidence="18" type="primary">WEE1A</name>
</gene>
<reference evidence="18" key="1">
    <citation type="journal article" date="2013" name="J. Hered.">
        <title>Inventory and phylogenetic analysis of meiotic genes in monogonont rotifers.</title>
        <authorList>
            <person name="Hanson S.J."/>
            <person name="Schurko A.M."/>
            <person name="Hecox-Lea B."/>
            <person name="Mark Welch D.B."/>
            <person name="Stelzer C.P."/>
            <person name="Logsdon J.M.Jr."/>
        </authorList>
    </citation>
    <scope>NUCLEOTIDE SEQUENCE</scope>
</reference>
<evidence type="ECO:0000256" key="14">
    <source>
        <dbReference type="PIRSR" id="PIRSR037281-3"/>
    </source>
</evidence>
<keyword evidence="3" id="KW-0808">Transferase</keyword>
<dbReference type="InterPro" id="IPR017164">
    <property type="entry name" value="Wee1-like_protein_kinase"/>
</dbReference>
<comment type="cofactor">
    <cofactor evidence="14">
        <name>Mg(2+)</name>
        <dbReference type="ChEBI" id="CHEBI:18420"/>
    </cofactor>
    <text evidence="14">Binds 2 magnesium ions per subunit.</text>
</comment>
<evidence type="ECO:0000259" key="17">
    <source>
        <dbReference type="PROSITE" id="PS50011"/>
    </source>
</evidence>
<evidence type="ECO:0000256" key="12">
    <source>
        <dbReference type="PIRSR" id="PIRSR037281-1"/>
    </source>
</evidence>
<dbReference type="PROSITE" id="PS00108">
    <property type="entry name" value="PROTEIN_KINASE_ST"/>
    <property type="match status" value="1"/>
</dbReference>
<organism evidence="18">
    <name type="scientific">Brachionus manjavacas</name>
    <dbReference type="NCBI Taxonomy" id="667381"/>
    <lineage>
        <taxon>Eukaryota</taxon>
        <taxon>Metazoa</taxon>
        <taxon>Spiralia</taxon>
        <taxon>Gnathifera</taxon>
        <taxon>Rotifera</taxon>
        <taxon>Eurotatoria</taxon>
        <taxon>Monogononta</taxon>
        <taxon>Pseudotrocha</taxon>
        <taxon>Ploima</taxon>
        <taxon>Brachionidae</taxon>
        <taxon>Brachionus</taxon>
    </lineage>
</organism>
<dbReference type="EMBL" id="JX156238">
    <property type="protein sequence ID" value="AGH55896.1"/>
    <property type="molecule type" value="Genomic_DNA"/>
</dbReference>
<evidence type="ECO:0000256" key="16">
    <source>
        <dbReference type="SAM" id="MobiDB-lite"/>
    </source>
</evidence>
<evidence type="ECO:0000256" key="5">
    <source>
        <dbReference type="ARBA" id="ARBA00022741"/>
    </source>
</evidence>
<dbReference type="InterPro" id="IPR050339">
    <property type="entry name" value="CC_SR_Kinase"/>
</dbReference>
<keyword evidence="10" id="KW-0539">Nucleus</keyword>
<keyword evidence="6 18" id="KW-0418">Kinase</keyword>
<dbReference type="GO" id="GO:0005524">
    <property type="term" value="F:ATP binding"/>
    <property type="evidence" value="ECO:0007669"/>
    <property type="project" value="UniProtKB-UniRule"/>
</dbReference>
<comment type="similarity">
    <text evidence="11">Belongs to the protein kinase superfamily. Ser/Thr protein kinase family. GCN2 subfamily.</text>
</comment>
<keyword evidence="4 14" id="KW-0479">Metal-binding</keyword>
<dbReference type="Pfam" id="PF00069">
    <property type="entry name" value="Pkinase"/>
    <property type="match status" value="1"/>
</dbReference>
<evidence type="ECO:0000256" key="2">
    <source>
        <dbReference type="ARBA" id="ARBA00011903"/>
    </source>
</evidence>
<dbReference type="GO" id="GO:0000287">
    <property type="term" value="F:magnesium ion binding"/>
    <property type="evidence" value="ECO:0007669"/>
    <property type="project" value="InterPro"/>
</dbReference>
<dbReference type="PANTHER" id="PTHR11042">
    <property type="entry name" value="EUKARYOTIC TRANSLATION INITIATION FACTOR 2-ALPHA KINASE EIF2-ALPHA KINASE -RELATED"/>
    <property type="match status" value="1"/>
</dbReference>
<dbReference type="AlphaFoldDB" id="M4SJ46"/>
<evidence type="ECO:0000256" key="15">
    <source>
        <dbReference type="PROSITE-ProRule" id="PRU10141"/>
    </source>
</evidence>
<accession>M4SJ46</accession>
<evidence type="ECO:0000256" key="6">
    <source>
        <dbReference type="ARBA" id="ARBA00022777"/>
    </source>
</evidence>
<proteinExistence type="inferred from homology"/>
<dbReference type="GO" id="GO:0000278">
    <property type="term" value="P:mitotic cell cycle"/>
    <property type="evidence" value="ECO:0007669"/>
    <property type="project" value="InterPro"/>
</dbReference>
<dbReference type="SUPFAM" id="SSF56112">
    <property type="entry name" value="Protein kinase-like (PK-like)"/>
    <property type="match status" value="1"/>
</dbReference>
<dbReference type="PANTHER" id="PTHR11042:SF185">
    <property type="entry name" value="WEE1-LIKE PROTEIN KINASE"/>
    <property type="match status" value="1"/>
</dbReference>
<dbReference type="Gene3D" id="3.30.200.20">
    <property type="entry name" value="Phosphorylase Kinase, domain 1"/>
    <property type="match status" value="1"/>
</dbReference>
<dbReference type="SMART" id="SM00220">
    <property type="entry name" value="S_TKc"/>
    <property type="match status" value="1"/>
</dbReference>
<dbReference type="Gene3D" id="1.10.510.10">
    <property type="entry name" value="Transferase(Phosphotransferase) domain 1"/>
    <property type="match status" value="1"/>
</dbReference>
<evidence type="ECO:0000256" key="11">
    <source>
        <dbReference type="ARBA" id="ARBA00037982"/>
    </source>
</evidence>
<comment type="subcellular location">
    <subcellularLocation>
        <location evidence="1">Nucleus</location>
    </subcellularLocation>
</comment>
<evidence type="ECO:0000256" key="10">
    <source>
        <dbReference type="ARBA" id="ARBA00023242"/>
    </source>
</evidence>
<feature type="binding site" evidence="13 15">
    <location>
        <position position="314"/>
    </location>
    <ligand>
        <name>ATP</name>
        <dbReference type="ChEBI" id="CHEBI:30616"/>
    </ligand>
</feature>
<evidence type="ECO:0000256" key="4">
    <source>
        <dbReference type="ARBA" id="ARBA00022723"/>
    </source>
</evidence>
<evidence type="ECO:0000256" key="9">
    <source>
        <dbReference type="ARBA" id="ARBA00023137"/>
    </source>
</evidence>
<protein>
    <recommendedName>
        <fullName evidence="2">non-specific protein-tyrosine kinase</fullName>
        <ecNumber evidence="2">2.7.10.2</ecNumber>
    </recommendedName>
</protein>
<feature type="domain" description="Protein kinase" evidence="17">
    <location>
        <begin position="285"/>
        <end position="549"/>
    </location>
</feature>
<name>M4SJ46_9BILA</name>
<dbReference type="InterPro" id="IPR017441">
    <property type="entry name" value="Protein_kinase_ATP_BS"/>
</dbReference>
<evidence type="ECO:0000256" key="7">
    <source>
        <dbReference type="ARBA" id="ARBA00022840"/>
    </source>
</evidence>
<evidence type="ECO:0000313" key="18">
    <source>
        <dbReference type="EMBL" id="AGH55896.1"/>
    </source>
</evidence>
<evidence type="ECO:0000256" key="1">
    <source>
        <dbReference type="ARBA" id="ARBA00004123"/>
    </source>
</evidence>
<sequence length="549" mass="60980">MGSSELSCEEEDDDELAKPANSLKQKKKKRASLSNKLSFEPDEAPSSKKTGRTPPHKKFRKLRLFDTPHTPKTLIKKASDVSTTKTAVFQLPSPKSARKADTPLRTRLFDPSTAAITNTTASAGVHANKVLNFDDTDDDQSDEMKALFDIKKCPSTPSFKIAAPKCHPMPLSHNSMFKPVSRLNRSPHSPFGQQLHANVNPFTPTNSYDNSKLTSASNAAQMVRLAAANLALSNATPGFNSNKSIKRCHLQQERLDSSLDDGPSSAPNKRLALRQCLVSRYHEEFHEVCKLGSGEFGDVFKCINRLDGCTYAIKRSKKPIAGSASEVNAWKEVCAHAVLVKHNNIVQYYSAWAEADRMLIQDEYCNGGSLAEFIESLKMNNLSELLMSEYDLKTLLLHIAKGLAYMHSLNLVHLDIKPGNIFICRTPRRTQIKSDKCQGSALPLSATAKSIFSEVITYKIGDLGHVTSTLDPHVEEGDCRYLPNEILQEQYDNLVKADVFALALTVHVCASLDELPKNGDEWHWIRRGNLKDLSQCSDRFKKLLTVSSH</sequence>